<dbReference type="Proteomes" id="UP000305095">
    <property type="component" value="Unassembled WGS sequence"/>
</dbReference>
<sequence>MPARDAPERPKNSVSETWEGVATAPFDRDVELAVIEGNAIHKLVFPCRRILGGWVKAGTTERIVVQPTHWRAWAR</sequence>
<dbReference type="AlphaFoldDB" id="A0A4U6S2T7"/>
<protein>
    <submittedName>
        <fullName evidence="1">Uncharacterized protein</fullName>
    </submittedName>
</protein>
<comment type="caution">
    <text evidence="1">The sequence shown here is derived from an EMBL/GenBank/DDBJ whole genome shotgun (WGS) entry which is preliminary data.</text>
</comment>
<organism evidence="1 2">
    <name type="scientific">Bradyrhizobium elkanii</name>
    <dbReference type="NCBI Taxonomy" id="29448"/>
    <lineage>
        <taxon>Bacteria</taxon>
        <taxon>Pseudomonadati</taxon>
        <taxon>Pseudomonadota</taxon>
        <taxon>Alphaproteobacteria</taxon>
        <taxon>Hyphomicrobiales</taxon>
        <taxon>Nitrobacteraceae</taxon>
        <taxon>Bradyrhizobium</taxon>
    </lineage>
</organism>
<reference evidence="1 2" key="1">
    <citation type="submission" date="2019-05" db="EMBL/GenBank/DDBJ databases">
        <title>Draft Genome of Bradyrhizobium elkanii strain SEMIA 938, Used in Commercial Inoculants for Lupinus spp. in Brazil.</title>
        <authorList>
            <person name="Hungria M."/>
            <person name="Delamuta J.R.M."/>
            <person name="Ribeiro R.A."/>
            <person name="Nogueira M.A."/>
        </authorList>
    </citation>
    <scope>NUCLEOTIDE SEQUENCE [LARGE SCALE GENOMIC DNA]</scope>
    <source>
        <strain evidence="1 2">Semia 938</strain>
    </source>
</reference>
<name>A0A4U6S2T7_BRAEL</name>
<evidence type="ECO:0000313" key="2">
    <source>
        <dbReference type="Proteomes" id="UP000305095"/>
    </source>
</evidence>
<proteinExistence type="predicted"/>
<dbReference type="EMBL" id="SZZP01000007">
    <property type="protein sequence ID" value="TKV81163.1"/>
    <property type="molecule type" value="Genomic_DNA"/>
</dbReference>
<accession>A0A4U6S2T7</accession>
<evidence type="ECO:0000313" key="1">
    <source>
        <dbReference type="EMBL" id="TKV81163.1"/>
    </source>
</evidence>
<gene>
    <name evidence="1" type="ORF">FDV58_13595</name>
</gene>